<dbReference type="InterPro" id="IPR006440">
    <property type="entry name" value="Doc"/>
</dbReference>
<gene>
    <name evidence="2" type="ORF">ACFOOT_04520</name>
</gene>
<feature type="domain" description="Fido" evidence="1">
    <location>
        <begin position="10"/>
        <end position="126"/>
    </location>
</feature>
<dbReference type="SUPFAM" id="SSF140931">
    <property type="entry name" value="Fic-like"/>
    <property type="match status" value="1"/>
</dbReference>
<dbReference type="InterPro" id="IPR003812">
    <property type="entry name" value="Fido"/>
</dbReference>
<sequence>MAQNAEPVWIETELALAIHDRQLAEHGGPMGLRDAAGLESALARARHQWSYGETDLCQLAAAYAYGLARNHPFTDGNKRTAWVLARLFLALNDVRIVFAPEDAVRAMLALAAGTLDEADLADWFRERLLADSGAGL</sequence>
<evidence type="ECO:0000313" key="2">
    <source>
        <dbReference type="EMBL" id="MFC3670680.1"/>
    </source>
</evidence>
<protein>
    <submittedName>
        <fullName evidence="2">Type II toxin-antitoxin system death-on-curing family toxin</fullName>
    </submittedName>
</protein>
<evidence type="ECO:0000259" key="1">
    <source>
        <dbReference type="PROSITE" id="PS51459"/>
    </source>
</evidence>
<name>A0ABV7UZT5_9SPHN</name>
<dbReference type="PANTHER" id="PTHR39426:SF1">
    <property type="entry name" value="HOMOLOGY TO DEATH-ON-CURING PROTEIN OF PHAGE P1"/>
    <property type="match status" value="1"/>
</dbReference>
<proteinExistence type="predicted"/>
<dbReference type="Gene3D" id="1.20.120.1870">
    <property type="entry name" value="Fic/DOC protein, Fido domain"/>
    <property type="match status" value="1"/>
</dbReference>
<comment type="caution">
    <text evidence="2">The sequence shown here is derived from an EMBL/GenBank/DDBJ whole genome shotgun (WGS) entry which is preliminary data.</text>
</comment>
<dbReference type="PIRSF" id="PIRSF018297">
    <property type="entry name" value="Doc"/>
    <property type="match status" value="1"/>
</dbReference>
<dbReference type="Proteomes" id="UP001595683">
    <property type="component" value="Unassembled WGS sequence"/>
</dbReference>
<dbReference type="PANTHER" id="PTHR39426">
    <property type="entry name" value="HOMOLOGY TO DEATH-ON-CURING PROTEIN OF PHAGE P1"/>
    <property type="match status" value="1"/>
</dbReference>
<dbReference type="InterPro" id="IPR036597">
    <property type="entry name" value="Fido-like_dom_sf"/>
</dbReference>
<dbReference type="RefSeq" id="WP_191323023.1">
    <property type="nucleotide sequence ID" value="NZ_BMZP01000003.1"/>
</dbReference>
<keyword evidence="3" id="KW-1185">Reference proteome</keyword>
<dbReference type="EMBL" id="JBHRYE010000007">
    <property type="protein sequence ID" value="MFC3670680.1"/>
    <property type="molecule type" value="Genomic_DNA"/>
</dbReference>
<reference evidence="3" key="1">
    <citation type="journal article" date="2019" name="Int. J. Syst. Evol. Microbiol.">
        <title>The Global Catalogue of Microorganisms (GCM) 10K type strain sequencing project: providing services to taxonomists for standard genome sequencing and annotation.</title>
        <authorList>
            <consortium name="The Broad Institute Genomics Platform"/>
            <consortium name="The Broad Institute Genome Sequencing Center for Infectious Disease"/>
            <person name="Wu L."/>
            <person name="Ma J."/>
        </authorList>
    </citation>
    <scope>NUCLEOTIDE SEQUENCE [LARGE SCALE GENOMIC DNA]</scope>
    <source>
        <strain evidence="3">KCTC 42224</strain>
    </source>
</reference>
<dbReference type="InterPro" id="IPR053737">
    <property type="entry name" value="Type_II_TA_Toxin"/>
</dbReference>
<evidence type="ECO:0000313" key="3">
    <source>
        <dbReference type="Proteomes" id="UP001595683"/>
    </source>
</evidence>
<accession>A0ABV7UZT5</accession>
<organism evidence="2 3">
    <name type="scientific">Novosphingobium pokkalii</name>
    <dbReference type="NCBI Taxonomy" id="1770194"/>
    <lineage>
        <taxon>Bacteria</taxon>
        <taxon>Pseudomonadati</taxon>
        <taxon>Pseudomonadota</taxon>
        <taxon>Alphaproteobacteria</taxon>
        <taxon>Sphingomonadales</taxon>
        <taxon>Sphingomonadaceae</taxon>
        <taxon>Novosphingobium</taxon>
    </lineage>
</organism>
<dbReference type="PROSITE" id="PS51459">
    <property type="entry name" value="FIDO"/>
    <property type="match status" value="1"/>
</dbReference>
<dbReference type="NCBIfam" id="TIGR01550">
    <property type="entry name" value="DOC_P1"/>
    <property type="match status" value="1"/>
</dbReference>
<dbReference type="Pfam" id="PF02661">
    <property type="entry name" value="Fic"/>
    <property type="match status" value="1"/>
</dbReference>